<organism evidence="2 3">
    <name type="scientific">Micromonospora echinospora</name>
    <name type="common">Micromonospora purpurea</name>
    <dbReference type="NCBI Taxonomy" id="1877"/>
    <lineage>
        <taxon>Bacteria</taxon>
        <taxon>Bacillati</taxon>
        <taxon>Actinomycetota</taxon>
        <taxon>Actinomycetes</taxon>
        <taxon>Micromonosporales</taxon>
        <taxon>Micromonosporaceae</taxon>
        <taxon>Micromonospora</taxon>
    </lineage>
</organism>
<reference evidence="2 3" key="1">
    <citation type="submission" date="2020-08" db="EMBL/GenBank/DDBJ databases">
        <title>Sequencing the genomes of 1000 actinobacteria strains.</title>
        <authorList>
            <person name="Klenk H.-P."/>
        </authorList>
    </citation>
    <scope>NUCLEOTIDE SEQUENCE [LARGE SCALE GENOMIC DNA]</scope>
    <source>
        <strain evidence="2 3">DSM 43036</strain>
    </source>
</reference>
<evidence type="ECO:0000256" key="1">
    <source>
        <dbReference type="SAM" id="MobiDB-lite"/>
    </source>
</evidence>
<dbReference type="EMBL" id="JACHJC010000001">
    <property type="protein sequence ID" value="MBB5116497.1"/>
    <property type="molecule type" value="Genomic_DNA"/>
</dbReference>
<sequence>MPIILPYRRDGHAPTGRDDHHVENLMTTPPARH</sequence>
<comment type="caution">
    <text evidence="2">The sequence shown here is derived from an EMBL/GenBank/DDBJ whole genome shotgun (WGS) entry which is preliminary data.</text>
</comment>
<accession>A0ABR6MQA3</accession>
<name>A0ABR6MQA3_MICEC</name>
<evidence type="ECO:0000313" key="3">
    <source>
        <dbReference type="Proteomes" id="UP000618986"/>
    </source>
</evidence>
<evidence type="ECO:0000313" key="2">
    <source>
        <dbReference type="EMBL" id="MBB5116497.1"/>
    </source>
</evidence>
<keyword evidence="3" id="KW-1185">Reference proteome</keyword>
<dbReference type="Proteomes" id="UP000618986">
    <property type="component" value="Unassembled WGS sequence"/>
</dbReference>
<protein>
    <submittedName>
        <fullName evidence="2">Uncharacterized protein</fullName>
    </submittedName>
</protein>
<proteinExistence type="predicted"/>
<gene>
    <name evidence="2" type="ORF">FHU28_006336</name>
</gene>
<feature type="region of interest" description="Disordered" evidence="1">
    <location>
        <begin position="1"/>
        <end position="33"/>
    </location>
</feature>
<feature type="compositionally biased region" description="Basic and acidic residues" evidence="1">
    <location>
        <begin position="7"/>
        <end position="23"/>
    </location>
</feature>